<dbReference type="CDD" id="cd00882">
    <property type="entry name" value="Ras_like_GTPase"/>
    <property type="match status" value="1"/>
</dbReference>
<dbReference type="AlphaFoldDB" id="A0AAV9UFX3"/>
<evidence type="ECO:0000259" key="3">
    <source>
        <dbReference type="Pfam" id="PF24676"/>
    </source>
</evidence>
<evidence type="ECO:0008006" key="6">
    <source>
        <dbReference type="Google" id="ProtNLM"/>
    </source>
</evidence>
<name>A0AAV9UFX3_9PEZI</name>
<dbReference type="InterPro" id="IPR056072">
    <property type="entry name" value="SNTX_MACPF/CDC-like_dom"/>
</dbReference>
<proteinExistence type="predicted"/>
<feature type="compositionally biased region" description="Low complexity" evidence="1">
    <location>
        <begin position="167"/>
        <end position="184"/>
    </location>
</feature>
<comment type="caution">
    <text evidence="4">The sequence shown here is derived from an EMBL/GenBank/DDBJ whole genome shotgun (WGS) entry which is preliminary data.</text>
</comment>
<dbReference type="PANTHER" id="PTHR32046:SF11">
    <property type="entry name" value="IMMUNE-ASSOCIATED NUCLEOTIDE-BINDING PROTEIN 10-LIKE"/>
    <property type="match status" value="1"/>
</dbReference>
<dbReference type="SUPFAM" id="SSF52540">
    <property type="entry name" value="P-loop containing nucleoside triphosphate hydrolases"/>
    <property type="match status" value="1"/>
</dbReference>
<reference evidence="4 5" key="1">
    <citation type="submission" date="2019-10" db="EMBL/GenBank/DDBJ databases">
        <authorList>
            <person name="Palmer J.M."/>
        </authorList>
    </citation>
    <scope>NUCLEOTIDE SEQUENCE [LARGE SCALE GENOMIC DNA]</scope>
    <source>
        <strain evidence="4 5">TWF696</strain>
    </source>
</reference>
<dbReference type="Pfam" id="PF24674">
    <property type="entry name" value="MACPF_SNTX"/>
    <property type="match status" value="1"/>
</dbReference>
<feature type="region of interest" description="Disordered" evidence="1">
    <location>
        <begin position="160"/>
        <end position="185"/>
    </location>
</feature>
<dbReference type="InterPro" id="IPR056073">
    <property type="entry name" value="DUF7656"/>
</dbReference>
<evidence type="ECO:0000256" key="1">
    <source>
        <dbReference type="SAM" id="MobiDB-lite"/>
    </source>
</evidence>
<evidence type="ECO:0000313" key="5">
    <source>
        <dbReference type="Proteomes" id="UP001375240"/>
    </source>
</evidence>
<keyword evidence="5" id="KW-1185">Reference proteome</keyword>
<protein>
    <recommendedName>
        <fullName evidence="6">G domain-containing protein</fullName>
    </recommendedName>
</protein>
<evidence type="ECO:0000313" key="4">
    <source>
        <dbReference type="EMBL" id="KAK6341405.1"/>
    </source>
</evidence>
<feature type="region of interest" description="Disordered" evidence="1">
    <location>
        <begin position="864"/>
        <end position="883"/>
    </location>
</feature>
<feature type="domain" description="SNTX MACPF/CDC-like" evidence="2">
    <location>
        <begin position="8"/>
        <end position="277"/>
    </location>
</feature>
<dbReference type="Gene3D" id="3.40.50.300">
    <property type="entry name" value="P-loop containing nucleotide triphosphate hydrolases"/>
    <property type="match status" value="1"/>
</dbReference>
<dbReference type="PANTHER" id="PTHR32046">
    <property type="entry name" value="G DOMAIN-CONTAINING PROTEIN"/>
    <property type="match status" value="1"/>
</dbReference>
<organism evidence="4 5">
    <name type="scientific">Orbilia brochopaga</name>
    <dbReference type="NCBI Taxonomy" id="3140254"/>
    <lineage>
        <taxon>Eukaryota</taxon>
        <taxon>Fungi</taxon>
        <taxon>Dikarya</taxon>
        <taxon>Ascomycota</taxon>
        <taxon>Pezizomycotina</taxon>
        <taxon>Orbiliomycetes</taxon>
        <taxon>Orbiliales</taxon>
        <taxon>Orbiliaceae</taxon>
        <taxon>Orbilia</taxon>
    </lineage>
</organism>
<dbReference type="InterPro" id="IPR027417">
    <property type="entry name" value="P-loop_NTPase"/>
</dbReference>
<accession>A0AAV9UFX3</accession>
<feature type="domain" description="DUF7656" evidence="3">
    <location>
        <begin position="401"/>
        <end position="497"/>
    </location>
</feature>
<gene>
    <name evidence="4" type="ORF">TWF696_008481</name>
</gene>
<evidence type="ECO:0000259" key="2">
    <source>
        <dbReference type="Pfam" id="PF24674"/>
    </source>
</evidence>
<dbReference type="EMBL" id="JAVHNQ010000007">
    <property type="protein sequence ID" value="KAK6341405.1"/>
    <property type="molecule type" value="Genomic_DNA"/>
</dbReference>
<sequence length="914" mass="101090">MKKNLLVRAALGQKAALGSLYNAGNNTVVGQNVFEDSTDLPAETEENQSKEHQRITTDSLHEKLHALGATTGVGASLLTGQFGASGSSLSLQATKSSFRDQQASIVCTTKLNNERLDLNAESLASSLDTTVLESELEATHVVVGIQWGYRTVVTIRRDRELPSPQKNSDYARASSSGSRSNSDSKAGALDQILESIGQLHTTGRPAASKCDTNELSTLHEFKVFSDISTKSLRNTDYQSICDFIQKAPAAVGKMNGGKGVCLALELMPLKDFANKLNAQIGDVSVSEVATEQSLSSVIDIFEEYHIAKSQLKDYLVDIKAHTKCVPANYIVEISKLIVDLAYEARLRSDLSVIWGNGSNGYSKPANSDSVLSSYRSGKFRPALLASTIAEYSNKMPFIDEAVAGGAHFIDSGSPEDINKLASQYPKTQDIYVLFLTGAATSTPVWEANRTTFLQLLRSKTIVAVVDCDMGKNPRKLKAPYIEQHRSGKVFIQDLVADFEELTGKCLLRCNKIANIIKSSGGSAPIDSRVPVSLPCPGRRCPTHQKMTWLCPVCKAPVTFYCKDNSLYCNCGRYDISHAEFQCSHPAHGNEGFLTHQDKLKFRRDLESMTPFEEYNILILGEVGVGKSTFINAFLNYVLFDSLQEAMDATTLHYVIPTDFSDRAINGRSHRIKVGEENATEMEPRQGQSATQTSVTYIININGKLFRFIDTPGVGDTRGISQDRKNVENILKTLESTDKLNSILILLRPDQTRLSPGFEFVLSELLTHLHKDVGKNILWGFNRSKNTNFNIQAIAPVLQRFLRDKNLPQKELDRSNSFFFDAEGFRHLAAWQMTRIELVGKSGAIECWNKSAEEARRLINTTMSKEPSNVKKTSSSNRILGPSDSNAAKLEKQQFILVNYDHRGMSQKLDKWAKR</sequence>
<dbReference type="Proteomes" id="UP001375240">
    <property type="component" value="Unassembled WGS sequence"/>
</dbReference>
<dbReference type="Pfam" id="PF24676">
    <property type="entry name" value="DUF7656"/>
    <property type="match status" value="1"/>
</dbReference>